<dbReference type="InterPro" id="IPR002195">
    <property type="entry name" value="Dihydroorotase_CS"/>
</dbReference>
<dbReference type="InterPro" id="IPR006680">
    <property type="entry name" value="Amidohydro-rel"/>
</dbReference>
<keyword evidence="4 6" id="KW-0378">Hydrolase</keyword>
<dbReference type="SUPFAM" id="SSF51556">
    <property type="entry name" value="Metallo-dependent hydrolases"/>
    <property type="match status" value="1"/>
</dbReference>
<feature type="binding site" evidence="6">
    <location>
        <position position="59"/>
    </location>
    <ligand>
        <name>Zn(2+)</name>
        <dbReference type="ChEBI" id="CHEBI:29105"/>
        <label>1</label>
    </ligand>
</feature>
<dbReference type="InterPro" id="IPR032466">
    <property type="entry name" value="Metal_Hydrolase"/>
</dbReference>
<feature type="binding site" evidence="6">
    <location>
        <position position="212"/>
    </location>
    <ligand>
        <name>Zn(2+)</name>
        <dbReference type="ChEBI" id="CHEBI:29105"/>
        <label>2</label>
    </ligand>
</feature>
<feature type="binding site" evidence="6">
    <location>
        <position position="283"/>
    </location>
    <ligand>
        <name>substrate</name>
    </ligand>
</feature>
<dbReference type="HAMAP" id="MF_00220_B">
    <property type="entry name" value="PyrC_classI_B"/>
    <property type="match status" value="1"/>
</dbReference>
<dbReference type="GO" id="GO:0004151">
    <property type="term" value="F:dihydroorotase activity"/>
    <property type="evidence" value="ECO:0007669"/>
    <property type="project" value="UniProtKB-UniRule"/>
</dbReference>
<evidence type="ECO:0000256" key="5">
    <source>
        <dbReference type="ARBA" id="ARBA00022975"/>
    </source>
</evidence>
<evidence type="ECO:0000256" key="3">
    <source>
        <dbReference type="ARBA" id="ARBA00022723"/>
    </source>
</evidence>
<dbReference type="Gene3D" id="3.20.20.140">
    <property type="entry name" value="Metal-dependent hydrolases"/>
    <property type="match status" value="1"/>
</dbReference>
<dbReference type="GO" id="GO:0004038">
    <property type="term" value="F:allantoinase activity"/>
    <property type="evidence" value="ECO:0007669"/>
    <property type="project" value="TreeGrafter"/>
</dbReference>
<accession>A0A0P8W2K0</accession>
<comment type="function">
    <text evidence="1 6">Catalyzes the reversible cyclization of carbamoyl aspartate to dihydroorotate.</text>
</comment>
<dbReference type="GO" id="GO:0006145">
    <property type="term" value="P:purine nucleobase catabolic process"/>
    <property type="evidence" value="ECO:0007669"/>
    <property type="project" value="TreeGrafter"/>
</dbReference>
<feature type="binding site" evidence="6">
    <location>
        <begin position="59"/>
        <end position="61"/>
    </location>
    <ligand>
        <name>substrate</name>
    </ligand>
</feature>
<sequence length="396" mass="43775">MEVLIKNGRIVDCSQDFIGDVYIKDGIINEIGKNLNKDCETINGEGLLLLPSFIDLHAHMRDPGLTYKEDLLSGSKAAVRGGYTAVNLMANTNPVVSTMETVNYVLNKAQQIGLVDIFQAVSITKDFNGVDIDHLDRIDSSVKVISDDGKGVLNDSVMYKAMIKAKEKGFVILSHAENSDMTPHDTRMAEDLMTIRDLYLARHTGCHLHMAHVSTKESMEEIIRAKKMGYSITCEVSPHHLALTDDIDYRVNPPLRKKEDVDCLIYALREGWADAIATDHAPHSIEDKKKGSPGISGIETAFSFSFTKLVKKGHISLNKLSEVMSKKPSRILGLNKGEIKIGYDGDVVLVDIDNMYKVQADEFQSKGKNTPIDGMELYGIVIRTIKGGKTVYSLEG</sequence>
<dbReference type="PATRIC" id="fig|36849.3.peg.3692"/>
<dbReference type="GO" id="GO:0044205">
    <property type="term" value="P:'de novo' UMP biosynthetic process"/>
    <property type="evidence" value="ECO:0007669"/>
    <property type="project" value="UniProtKB-UniRule"/>
</dbReference>
<dbReference type="Pfam" id="PF01979">
    <property type="entry name" value="Amidohydro_1"/>
    <property type="match status" value="1"/>
</dbReference>
<comment type="pathway">
    <text evidence="6">Pyrimidine metabolism; UMP biosynthesis via de novo pathway; (S)-dihydroorotate from bicarbonate: step 3/3.</text>
</comment>
<feature type="binding site" evidence="6">
    <location>
        <position position="57"/>
    </location>
    <ligand>
        <name>Zn(2+)</name>
        <dbReference type="ChEBI" id="CHEBI:29105"/>
        <label>1</label>
    </ligand>
</feature>
<dbReference type="RefSeq" id="WP_054876478.1">
    <property type="nucleotide sequence ID" value="NZ_LKET01000051.1"/>
</dbReference>
<feature type="binding site" evidence="6">
    <location>
        <begin position="293"/>
        <end position="294"/>
    </location>
    <ligand>
        <name>substrate</name>
    </ligand>
</feature>
<dbReference type="GO" id="GO:0005737">
    <property type="term" value="C:cytoplasm"/>
    <property type="evidence" value="ECO:0007669"/>
    <property type="project" value="TreeGrafter"/>
</dbReference>
<dbReference type="OrthoDB" id="9765462at2"/>
<name>A0A0P8W2K0_9CLOT</name>
<keyword evidence="3 6" id="KW-0479">Metal-binding</keyword>
<dbReference type="SUPFAM" id="SSF51338">
    <property type="entry name" value="Composite domain of metallo-dependent hydrolases"/>
    <property type="match status" value="1"/>
</dbReference>
<evidence type="ECO:0000256" key="4">
    <source>
        <dbReference type="ARBA" id="ARBA00022801"/>
    </source>
</evidence>
<organism evidence="8 9">
    <name type="scientific">Oxobacter pfennigii</name>
    <dbReference type="NCBI Taxonomy" id="36849"/>
    <lineage>
        <taxon>Bacteria</taxon>
        <taxon>Bacillati</taxon>
        <taxon>Bacillota</taxon>
        <taxon>Clostridia</taxon>
        <taxon>Eubacteriales</taxon>
        <taxon>Clostridiaceae</taxon>
        <taxon>Oxobacter</taxon>
    </lineage>
</organism>
<dbReference type="InterPro" id="IPR011059">
    <property type="entry name" value="Metal-dep_hydrolase_composite"/>
</dbReference>
<dbReference type="AlphaFoldDB" id="A0A0P8W2K0"/>
<evidence type="ECO:0000256" key="2">
    <source>
        <dbReference type="ARBA" id="ARBA00010286"/>
    </source>
</evidence>
<gene>
    <name evidence="6 8" type="primary">pyrC</name>
    <name evidence="8" type="ORF">OXPF_34860</name>
</gene>
<proteinExistence type="inferred from homology"/>
<evidence type="ECO:0000256" key="6">
    <source>
        <dbReference type="HAMAP-Rule" id="MF_00220"/>
    </source>
</evidence>
<dbReference type="InterPro" id="IPR050138">
    <property type="entry name" value="DHOase/Allantoinase_Hydrolase"/>
</dbReference>
<dbReference type="EC" id="3.5.2.3" evidence="6"/>
<keyword evidence="9" id="KW-1185">Reference proteome</keyword>
<dbReference type="PROSITE" id="PS00483">
    <property type="entry name" value="DIHYDROOROTASE_2"/>
    <property type="match status" value="1"/>
</dbReference>
<dbReference type="EMBL" id="LKET01000051">
    <property type="protein sequence ID" value="KPU42726.1"/>
    <property type="molecule type" value="Genomic_DNA"/>
</dbReference>
<feature type="binding site" evidence="6">
    <location>
        <position position="279"/>
    </location>
    <ligand>
        <name>Zn(2+)</name>
        <dbReference type="ChEBI" id="CHEBI:29105"/>
        <label>1</label>
    </ligand>
</feature>
<comment type="similarity">
    <text evidence="2 6">Belongs to the metallo-dependent hydrolases superfamily. DHOase family. Class I DHOase subfamily.</text>
</comment>
<evidence type="ECO:0000313" key="8">
    <source>
        <dbReference type="EMBL" id="KPU42726.1"/>
    </source>
</evidence>
<feature type="binding site" evidence="6">
    <location>
        <position position="148"/>
    </location>
    <ligand>
        <name>Zn(2+)</name>
        <dbReference type="ChEBI" id="CHEBI:29105"/>
        <label>1</label>
    </ligand>
</feature>
<reference evidence="8 9" key="1">
    <citation type="submission" date="2015-09" db="EMBL/GenBank/DDBJ databases">
        <title>Genome sequence of Oxobacter pfennigii DSM 3222.</title>
        <authorList>
            <person name="Poehlein A."/>
            <person name="Bengelsdorf F.R."/>
            <person name="Schiel-Bengelsdorf B."/>
            <person name="Duerre P."/>
            <person name="Daniel R."/>
        </authorList>
    </citation>
    <scope>NUCLEOTIDE SEQUENCE [LARGE SCALE GENOMIC DNA]</scope>
    <source>
        <strain evidence="8 9">DSM 3222</strain>
    </source>
</reference>
<dbReference type="InterPro" id="IPR004722">
    <property type="entry name" value="DHOase"/>
</dbReference>
<protein>
    <recommendedName>
        <fullName evidence="6">Dihydroorotase</fullName>
        <shortName evidence="6">DHOase</shortName>
        <ecNumber evidence="6">3.5.2.3</ecNumber>
    </recommendedName>
</protein>
<feature type="binding site" evidence="6">
    <location>
        <position position="175"/>
    </location>
    <ligand>
        <name>Zn(2+)</name>
        <dbReference type="ChEBI" id="CHEBI:29105"/>
        <label>2</label>
    </ligand>
</feature>
<dbReference type="GO" id="GO:0008270">
    <property type="term" value="F:zinc ion binding"/>
    <property type="evidence" value="ECO:0007669"/>
    <property type="project" value="UniProtKB-UniRule"/>
</dbReference>
<feature type="active site" evidence="6">
    <location>
        <position position="279"/>
    </location>
</feature>
<feature type="binding site" evidence="6">
    <location>
        <position position="148"/>
    </location>
    <ligand>
        <name>Zn(2+)</name>
        <dbReference type="ChEBI" id="CHEBI:29105"/>
        <label>2</label>
    </ligand>
</feature>
<dbReference type="NCBIfam" id="TIGR00857">
    <property type="entry name" value="pyrC_multi"/>
    <property type="match status" value="1"/>
</dbReference>
<evidence type="ECO:0000313" key="9">
    <source>
        <dbReference type="Proteomes" id="UP000050326"/>
    </source>
</evidence>
<dbReference type="PANTHER" id="PTHR43668">
    <property type="entry name" value="ALLANTOINASE"/>
    <property type="match status" value="1"/>
</dbReference>
<dbReference type="CDD" id="cd01317">
    <property type="entry name" value="DHOase_IIa"/>
    <property type="match status" value="1"/>
</dbReference>
<evidence type="ECO:0000259" key="7">
    <source>
        <dbReference type="Pfam" id="PF01979"/>
    </source>
</evidence>
<feature type="binding site" evidence="6">
    <location>
        <position position="252"/>
    </location>
    <ligand>
        <name>substrate</name>
    </ligand>
</feature>
<evidence type="ECO:0000256" key="1">
    <source>
        <dbReference type="ARBA" id="ARBA00002368"/>
    </source>
</evidence>
<comment type="caution">
    <text evidence="8">The sequence shown here is derived from an EMBL/GenBank/DDBJ whole genome shotgun (WGS) entry which is preliminary data.</text>
</comment>
<feature type="domain" description="Amidohydrolase-related" evidence="7">
    <location>
        <begin position="49"/>
        <end position="391"/>
    </location>
</feature>
<dbReference type="Proteomes" id="UP000050326">
    <property type="component" value="Unassembled WGS sequence"/>
</dbReference>
<feature type="binding site" evidence="6">
    <location>
        <position position="91"/>
    </location>
    <ligand>
        <name>substrate</name>
    </ligand>
</feature>
<comment type="cofactor">
    <cofactor evidence="6">
        <name>Zn(2+)</name>
        <dbReference type="ChEBI" id="CHEBI:29105"/>
    </cofactor>
    <text evidence="6">Binds 2 Zn(2+) ions per subunit.</text>
</comment>
<dbReference type="STRING" id="36849.OXPF_34860"/>
<keyword evidence="6" id="KW-0862">Zinc</keyword>
<dbReference type="UniPathway" id="UPA00070">
    <property type="reaction ID" value="UER00117"/>
</dbReference>
<dbReference type="PANTHER" id="PTHR43668:SF2">
    <property type="entry name" value="ALLANTOINASE"/>
    <property type="match status" value="1"/>
</dbReference>
<comment type="catalytic activity">
    <reaction evidence="6">
        <text>(S)-dihydroorotate + H2O = N-carbamoyl-L-aspartate + H(+)</text>
        <dbReference type="Rhea" id="RHEA:24296"/>
        <dbReference type="ChEBI" id="CHEBI:15377"/>
        <dbReference type="ChEBI" id="CHEBI:15378"/>
        <dbReference type="ChEBI" id="CHEBI:30864"/>
        <dbReference type="ChEBI" id="CHEBI:32814"/>
        <dbReference type="EC" id="3.5.2.3"/>
    </reaction>
</comment>
<keyword evidence="5 6" id="KW-0665">Pyrimidine biosynthesis</keyword>